<dbReference type="Proteomes" id="UP000829401">
    <property type="component" value="Chromosome"/>
</dbReference>
<dbReference type="AlphaFoldDB" id="A0A9E6ZQN4"/>
<proteinExistence type="predicted"/>
<sequence>MSRTELQLEWWQRLKEFQASGEKRLQHGAPLGISAFTASGTGPANFVR</sequence>
<dbReference type="KEGG" id="aaco:K1I37_11530"/>
<name>A0A9E6ZQN4_ALIAG</name>
<dbReference type="RefSeq" id="WP_161624355.1">
    <property type="nucleotide sequence ID" value="NZ_AURB01000134.1"/>
</dbReference>
<reference evidence="2" key="1">
    <citation type="journal article" date="2022" name="G3 (Bethesda)">
        <title>Unveiling the complete genome sequence of Alicyclobacillus acidoterrestris DSM 3922T, a taint-producing strain.</title>
        <authorList>
            <person name="Leonardo I.C."/>
            <person name="Barreto Crespo M.T."/>
            <person name="Gaspar F.B."/>
        </authorList>
    </citation>
    <scope>NUCLEOTIDE SEQUENCE [LARGE SCALE GENOMIC DNA]</scope>
    <source>
        <strain evidence="2">DSM 3922</strain>
    </source>
</reference>
<evidence type="ECO:0000313" key="1">
    <source>
        <dbReference type="EMBL" id="UNO47359.1"/>
    </source>
</evidence>
<accession>A0A9E6ZQN4</accession>
<protein>
    <submittedName>
        <fullName evidence="1">Uncharacterized protein</fullName>
    </submittedName>
</protein>
<organism evidence="1 2">
    <name type="scientific">Alicyclobacillus acidoterrestris (strain ATCC 49025 / DSM 3922 / CIP 106132 / NCIMB 13137 / GD3B)</name>
    <dbReference type="NCBI Taxonomy" id="1356854"/>
    <lineage>
        <taxon>Bacteria</taxon>
        <taxon>Bacillati</taxon>
        <taxon>Bacillota</taxon>
        <taxon>Bacilli</taxon>
        <taxon>Bacillales</taxon>
        <taxon>Alicyclobacillaceae</taxon>
        <taxon>Alicyclobacillus</taxon>
    </lineage>
</organism>
<keyword evidence="2" id="KW-1185">Reference proteome</keyword>
<gene>
    <name evidence="1" type="ORF">K1I37_11530</name>
</gene>
<evidence type="ECO:0000313" key="2">
    <source>
        <dbReference type="Proteomes" id="UP000829401"/>
    </source>
</evidence>
<dbReference type="EMBL" id="CP080467">
    <property type="protein sequence ID" value="UNO47359.1"/>
    <property type="molecule type" value="Genomic_DNA"/>
</dbReference>